<sequence>MITFNLFSTHYDFGRTLTQLSDALRWTRKSIFPHLQYNSPELFRKHCAGRSDSPIIILAHLTRSFEDSPSVYRRICHQEGTFYFLLLMPSLVWSGFESYSLIQKITVFMTAGRILFRLLITISLLLFYHNVDEPAILSR</sequence>
<dbReference type="EMBL" id="BMAW01108298">
    <property type="protein sequence ID" value="GFT33235.1"/>
    <property type="molecule type" value="Genomic_DNA"/>
</dbReference>
<keyword evidence="1" id="KW-1133">Transmembrane helix</keyword>
<keyword evidence="1" id="KW-0472">Membrane</keyword>
<feature type="transmembrane region" description="Helical" evidence="1">
    <location>
        <begin position="82"/>
        <end position="102"/>
    </location>
</feature>
<gene>
    <name evidence="2" type="ORF">NPIL_370241</name>
</gene>
<keyword evidence="3" id="KW-1185">Reference proteome</keyword>
<protein>
    <submittedName>
        <fullName evidence="2">Uncharacterized protein</fullName>
    </submittedName>
</protein>
<dbReference type="AlphaFoldDB" id="A0A8X6NU48"/>
<proteinExistence type="predicted"/>
<dbReference type="Proteomes" id="UP000887013">
    <property type="component" value="Unassembled WGS sequence"/>
</dbReference>
<evidence type="ECO:0000313" key="2">
    <source>
        <dbReference type="EMBL" id="GFT33235.1"/>
    </source>
</evidence>
<name>A0A8X6NU48_NEPPI</name>
<evidence type="ECO:0000256" key="1">
    <source>
        <dbReference type="SAM" id="Phobius"/>
    </source>
</evidence>
<organism evidence="2 3">
    <name type="scientific">Nephila pilipes</name>
    <name type="common">Giant wood spider</name>
    <name type="synonym">Nephila maculata</name>
    <dbReference type="NCBI Taxonomy" id="299642"/>
    <lineage>
        <taxon>Eukaryota</taxon>
        <taxon>Metazoa</taxon>
        <taxon>Ecdysozoa</taxon>
        <taxon>Arthropoda</taxon>
        <taxon>Chelicerata</taxon>
        <taxon>Arachnida</taxon>
        <taxon>Araneae</taxon>
        <taxon>Araneomorphae</taxon>
        <taxon>Entelegynae</taxon>
        <taxon>Araneoidea</taxon>
        <taxon>Nephilidae</taxon>
        <taxon>Nephila</taxon>
    </lineage>
</organism>
<reference evidence="2" key="1">
    <citation type="submission" date="2020-08" db="EMBL/GenBank/DDBJ databases">
        <title>Multicomponent nature underlies the extraordinary mechanical properties of spider dragline silk.</title>
        <authorList>
            <person name="Kono N."/>
            <person name="Nakamura H."/>
            <person name="Mori M."/>
            <person name="Yoshida Y."/>
            <person name="Ohtoshi R."/>
            <person name="Malay A.D."/>
            <person name="Moran D.A.P."/>
            <person name="Tomita M."/>
            <person name="Numata K."/>
            <person name="Arakawa K."/>
        </authorList>
    </citation>
    <scope>NUCLEOTIDE SEQUENCE</scope>
</reference>
<feature type="transmembrane region" description="Helical" evidence="1">
    <location>
        <begin position="114"/>
        <end position="131"/>
    </location>
</feature>
<accession>A0A8X6NU48</accession>
<evidence type="ECO:0000313" key="3">
    <source>
        <dbReference type="Proteomes" id="UP000887013"/>
    </source>
</evidence>
<comment type="caution">
    <text evidence="2">The sequence shown here is derived from an EMBL/GenBank/DDBJ whole genome shotgun (WGS) entry which is preliminary data.</text>
</comment>
<keyword evidence="1" id="KW-0812">Transmembrane</keyword>